<dbReference type="InterPro" id="IPR016187">
    <property type="entry name" value="CTDL_fold"/>
</dbReference>
<dbReference type="Pfam" id="PF03781">
    <property type="entry name" value="FGE-sulfatase"/>
    <property type="match status" value="1"/>
</dbReference>
<dbReference type="InterPro" id="IPR042095">
    <property type="entry name" value="SUMF_sf"/>
</dbReference>
<dbReference type="InterPro" id="IPR051043">
    <property type="entry name" value="Sulfatase_Mod_Factor_Kinase"/>
</dbReference>
<dbReference type="Gene3D" id="3.90.1580.10">
    <property type="entry name" value="paralog of FGE (formylglycine-generating enzyme)"/>
    <property type="match status" value="1"/>
</dbReference>
<dbReference type="Proteomes" id="UP000664698">
    <property type="component" value="Unassembled WGS sequence"/>
</dbReference>
<dbReference type="PANTHER" id="PTHR23150">
    <property type="entry name" value="SULFATASE MODIFYING FACTOR 1, 2"/>
    <property type="match status" value="1"/>
</dbReference>
<keyword evidence="3" id="KW-1185">Reference proteome</keyword>
<proteinExistence type="predicted"/>
<feature type="domain" description="Sulfatase-modifying factor enzyme-like" evidence="1">
    <location>
        <begin position="51"/>
        <end position="311"/>
    </location>
</feature>
<comment type="caution">
    <text evidence="2">The sequence shown here is derived from an EMBL/GenBank/DDBJ whole genome shotgun (WGS) entry which is preliminary data.</text>
</comment>
<name>A0ABS3BL25_9BACT</name>
<accession>A0ABS3BL25</accession>
<dbReference type="EMBL" id="JAFKCW010000001">
    <property type="protein sequence ID" value="MBN7799702.1"/>
    <property type="molecule type" value="Genomic_DNA"/>
</dbReference>
<dbReference type="SUPFAM" id="SSF56436">
    <property type="entry name" value="C-type lectin-like"/>
    <property type="match status" value="1"/>
</dbReference>
<dbReference type="PANTHER" id="PTHR23150:SF19">
    <property type="entry name" value="FORMYLGLYCINE-GENERATING ENZYME"/>
    <property type="match status" value="1"/>
</dbReference>
<sequence length="320" mass="36364">MRLYSEFSSNPQIRNWTFISWLLTLTCFVVMEAGAQDKSPSVIRFNPLDSTELVYIPSGEFIMGSDSAELAQIWKKFDWNPEELDFTRSERPAHRVRLDGFWMYSTLVSVAQYRAFAQSKNFSLPEPPSYGWKDDNPIVNVTWEEASFYCECQGGRLPTEAEWEYAARAGNTGLRGNPRTVFTWGDQLPSTSIANLADKTFLESRYYDHPNFHGFDQYSDGYATASPAKAYPPNAFGLYDMAGNVLEWCDDWYSESYPTDSLSINPKGPEAGTRKVLRGGAFDTTPTITRIARRLGNYPSIKHEEKGFRCVFSGTLSNLY</sequence>
<dbReference type="InterPro" id="IPR005532">
    <property type="entry name" value="SUMF_dom"/>
</dbReference>
<reference evidence="2 3" key="1">
    <citation type="submission" date="2021-03" db="EMBL/GenBank/DDBJ databases">
        <title>novel species isolated from a fishpond in China.</title>
        <authorList>
            <person name="Lu H."/>
            <person name="Cai Z."/>
        </authorList>
    </citation>
    <scope>NUCLEOTIDE SEQUENCE [LARGE SCALE GENOMIC DNA]</scope>
    <source>
        <strain evidence="2 3">JCM 31546</strain>
    </source>
</reference>
<gene>
    <name evidence="2" type="ORF">J0A67_02465</name>
</gene>
<protein>
    <submittedName>
        <fullName evidence="2">SUMF1/EgtB/PvdO family nonheme iron enzyme</fullName>
    </submittedName>
</protein>
<organism evidence="2 3">
    <name type="scientific">Algoriphagus aestuariicola</name>
    <dbReference type="NCBI Taxonomy" id="1852016"/>
    <lineage>
        <taxon>Bacteria</taxon>
        <taxon>Pseudomonadati</taxon>
        <taxon>Bacteroidota</taxon>
        <taxon>Cytophagia</taxon>
        <taxon>Cytophagales</taxon>
        <taxon>Cyclobacteriaceae</taxon>
        <taxon>Algoriphagus</taxon>
    </lineage>
</organism>
<evidence type="ECO:0000313" key="3">
    <source>
        <dbReference type="Proteomes" id="UP000664698"/>
    </source>
</evidence>
<evidence type="ECO:0000259" key="1">
    <source>
        <dbReference type="Pfam" id="PF03781"/>
    </source>
</evidence>
<dbReference type="RefSeq" id="WP_206567684.1">
    <property type="nucleotide sequence ID" value="NZ_JAFKCW010000001.1"/>
</dbReference>
<evidence type="ECO:0000313" key="2">
    <source>
        <dbReference type="EMBL" id="MBN7799702.1"/>
    </source>
</evidence>